<dbReference type="PANTHER" id="PTHR42760">
    <property type="entry name" value="SHORT-CHAIN DEHYDROGENASES/REDUCTASES FAMILY MEMBER"/>
    <property type="match status" value="1"/>
</dbReference>
<dbReference type="InterPro" id="IPR002347">
    <property type="entry name" value="SDR_fam"/>
</dbReference>
<feature type="domain" description="Ketoreductase" evidence="2">
    <location>
        <begin position="17"/>
        <end position="196"/>
    </location>
</feature>
<dbReference type="SMART" id="SM00822">
    <property type="entry name" value="PKS_KR"/>
    <property type="match status" value="1"/>
</dbReference>
<evidence type="ECO:0000256" key="1">
    <source>
        <dbReference type="ARBA" id="ARBA00006484"/>
    </source>
</evidence>
<dbReference type="InterPro" id="IPR057326">
    <property type="entry name" value="KR_dom"/>
</dbReference>
<dbReference type="EMBL" id="JBHRUV010000006">
    <property type="protein sequence ID" value="MFC3264993.1"/>
    <property type="molecule type" value="Genomic_DNA"/>
</dbReference>
<evidence type="ECO:0000313" key="3">
    <source>
        <dbReference type="EMBL" id="MFC3264993.1"/>
    </source>
</evidence>
<dbReference type="PRINTS" id="PR00081">
    <property type="entry name" value="GDHRDH"/>
</dbReference>
<dbReference type="NCBIfam" id="NF004778">
    <property type="entry name" value="PRK06124.1"/>
    <property type="match status" value="1"/>
</dbReference>
<reference evidence="4" key="1">
    <citation type="journal article" date="2019" name="Int. J. Syst. Evol. Microbiol.">
        <title>The Global Catalogue of Microorganisms (GCM) 10K type strain sequencing project: providing services to taxonomists for standard genome sequencing and annotation.</title>
        <authorList>
            <consortium name="The Broad Institute Genomics Platform"/>
            <consortium name="The Broad Institute Genome Sequencing Center for Infectious Disease"/>
            <person name="Wu L."/>
            <person name="Ma J."/>
        </authorList>
    </citation>
    <scope>NUCLEOTIDE SEQUENCE [LARGE SCALE GENOMIC DNA]</scope>
    <source>
        <strain evidence="4">CCM 7941</strain>
    </source>
</reference>
<dbReference type="PANTHER" id="PTHR42760:SF40">
    <property type="entry name" value="3-OXOACYL-[ACYL-CARRIER-PROTEIN] REDUCTASE, CHLOROPLASTIC"/>
    <property type="match status" value="1"/>
</dbReference>
<dbReference type="Pfam" id="PF13561">
    <property type="entry name" value="adh_short_C2"/>
    <property type="match status" value="1"/>
</dbReference>
<name>A0ABV7LCT5_9HYPH</name>
<sequence>MSTAPQTRPAPFRLDGQVALVTGSGRGLGLEIALGLARAGATVILSGRDGRRLAAARRRLADEGLEAHALAFDLTDDAAVTAALAEIMRRFGRLDILVNNAAARDRRPLEQFGPGDMQALLAANVAAPFEISRKAAALMKQAGHGRIINITSIAAHISRSGDALYTASKGGLDAMTRALAAELGPHGITVNAVAPGYFATEANAAMAADPAIAAWLGQRTSLGRWGRPEEIAGAVVFLASREASYVTGHSLAVDGGFLAHF</sequence>
<comment type="similarity">
    <text evidence="1">Belongs to the short-chain dehydrogenases/reductases (SDR) family.</text>
</comment>
<dbReference type="Gene3D" id="3.40.50.720">
    <property type="entry name" value="NAD(P)-binding Rossmann-like Domain"/>
    <property type="match status" value="1"/>
</dbReference>
<organism evidence="3 4">
    <name type="scientific">Camelimonas abortus</name>
    <dbReference type="NCBI Taxonomy" id="1017184"/>
    <lineage>
        <taxon>Bacteria</taxon>
        <taxon>Pseudomonadati</taxon>
        <taxon>Pseudomonadota</taxon>
        <taxon>Alphaproteobacteria</taxon>
        <taxon>Hyphomicrobiales</taxon>
        <taxon>Chelatococcaceae</taxon>
        <taxon>Camelimonas</taxon>
    </lineage>
</organism>
<dbReference type="Proteomes" id="UP001595536">
    <property type="component" value="Unassembled WGS sequence"/>
</dbReference>
<gene>
    <name evidence="3" type="ORF">ACFOEX_01285</name>
</gene>
<protein>
    <submittedName>
        <fullName evidence="3">SDR family oxidoreductase</fullName>
    </submittedName>
</protein>
<comment type="caution">
    <text evidence="3">The sequence shown here is derived from an EMBL/GenBank/DDBJ whole genome shotgun (WGS) entry which is preliminary data.</text>
</comment>
<accession>A0ABV7LCT5</accession>
<dbReference type="PRINTS" id="PR00080">
    <property type="entry name" value="SDRFAMILY"/>
</dbReference>
<dbReference type="RefSeq" id="WP_376829496.1">
    <property type="nucleotide sequence ID" value="NZ_JBHLWR010000006.1"/>
</dbReference>
<dbReference type="InterPro" id="IPR036291">
    <property type="entry name" value="NAD(P)-bd_dom_sf"/>
</dbReference>
<evidence type="ECO:0000259" key="2">
    <source>
        <dbReference type="SMART" id="SM00822"/>
    </source>
</evidence>
<dbReference type="PROSITE" id="PS00061">
    <property type="entry name" value="ADH_SHORT"/>
    <property type="match status" value="1"/>
</dbReference>
<dbReference type="InterPro" id="IPR020904">
    <property type="entry name" value="Sc_DH/Rdtase_CS"/>
</dbReference>
<keyword evidence="4" id="KW-1185">Reference proteome</keyword>
<dbReference type="NCBIfam" id="NF005559">
    <property type="entry name" value="PRK07231.1"/>
    <property type="match status" value="1"/>
</dbReference>
<dbReference type="SUPFAM" id="SSF51735">
    <property type="entry name" value="NAD(P)-binding Rossmann-fold domains"/>
    <property type="match status" value="1"/>
</dbReference>
<proteinExistence type="inferred from homology"/>
<evidence type="ECO:0000313" key="4">
    <source>
        <dbReference type="Proteomes" id="UP001595536"/>
    </source>
</evidence>